<name>A0A6C0J3R9_9ZZZZ</name>
<feature type="transmembrane region" description="Helical" evidence="2">
    <location>
        <begin position="51"/>
        <end position="82"/>
    </location>
</feature>
<proteinExistence type="predicted"/>
<evidence type="ECO:0000256" key="2">
    <source>
        <dbReference type="SAM" id="Phobius"/>
    </source>
</evidence>
<organism evidence="3">
    <name type="scientific">viral metagenome</name>
    <dbReference type="NCBI Taxonomy" id="1070528"/>
    <lineage>
        <taxon>unclassified sequences</taxon>
        <taxon>metagenomes</taxon>
        <taxon>organismal metagenomes</taxon>
    </lineage>
</organism>
<keyword evidence="2" id="KW-0812">Transmembrane</keyword>
<feature type="compositionally biased region" description="Acidic residues" evidence="1">
    <location>
        <begin position="120"/>
        <end position="129"/>
    </location>
</feature>
<dbReference type="EMBL" id="MN740307">
    <property type="protein sequence ID" value="QHT99345.1"/>
    <property type="molecule type" value="Genomic_DNA"/>
</dbReference>
<keyword evidence="2" id="KW-1133">Transmembrane helix</keyword>
<evidence type="ECO:0000256" key="1">
    <source>
        <dbReference type="SAM" id="MobiDB-lite"/>
    </source>
</evidence>
<keyword evidence="2" id="KW-0472">Membrane</keyword>
<accession>A0A6C0J3R9</accession>
<feature type="transmembrane region" description="Helical" evidence="2">
    <location>
        <begin position="26"/>
        <end position="45"/>
    </location>
</feature>
<reference evidence="3" key="1">
    <citation type="journal article" date="2020" name="Nature">
        <title>Giant virus diversity and host interactions through global metagenomics.</title>
        <authorList>
            <person name="Schulz F."/>
            <person name="Roux S."/>
            <person name="Paez-Espino D."/>
            <person name="Jungbluth S."/>
            <person name="Walsh D.A."/>
            <person name="Denef V.J."/>
            <person name="McMahon K.D."/>
            <person name="Konstantinidis K.T."/>
            <person name="Eloe-Fadrosh E.A."/>
            <person name="Kyrpides N.C."/>
            <person name="Woyke T."/>
        </authorList>
    </citation>
    <scope>NUCLEOTIDE SEQUENCE</scope>
    <source>
        <strain evidence="3">GVMAG-M-3300025699-48</strain>
    </source>
</reference>
<dbReference type="AlphaFoldDB" id="A0A6C0J3R9"/>
<feature type="compositionally biased region" description="Polar residues" evidence="1">
    <location>
        <begin position="139"/>
        <end position="151"/>
    </location>
</feature>
<feature type="region of interest" description="Disordered" evidence="1">
    <location>
        <begin position="97"/>
        <end position="158"/>
    </location>
</feature>
<evidence type="ECO:0000313" key="3">
    <source>
        <dbReference type="EMBL" id="QHT99345.1"/>
    </source>
</evidence>
<sequence>MKNFMKGIRFPNVSSYLPKSLLHNRWVLYALCIIALVNIIMYANVKDFNSVATLLIIGFLVSFFSKNMIIILAVSIFATYALNYVSSSSFAEGARNMKEGVDEKTDEEEEKKEDDTEEKKEEDDEDEETSGSAVDDIASSESSKAESNTAPGVQEKKKMLYDNLQNDFQSFQKTQDAILKGMQEIDPLLTKAESFIEKFEHYSKVMEKNESN</sequence>
<protein>
    <submittedName>
        <fullName evidence="3">Uncharacterized protein</fullName>
    </submittedName>
</protein>